<dbReference type="AlphaFoldDB" id="A0A922HZL1"/>
<dbReference type="EMBL" id="ASGP02000003">
    <property type="protein sequence ID" value="KAH9515798.1"/>
    <property type="molecule type" value="Genomic_DNA"/>
</dbReference>
<dbReference type="Proteomes" id="UP000790347">
    <property type="component" value="Unassembled WGS sequence"/>
</dbReference>
<protein>
    <submittedName>
        <fullName evidence="1">Uncharacterized protein</fullName>
    </submittedName>
</protein>
<proteinExistence type="predicted"/>
<sequence length="94" mass="11508">MSLTCKYNNYYQMWLNNGLYTIQKKQCKILLYSNILEQQQQQQQCQLYQNPLVKLFISTFLFHHFTRILSLVRIITTRDDDKQSNKFYGFYESF</sequence>
<reference evidence="1" key="2">
    <citation type="journal article" date="2022" name="Res Sq">
        <title>Comparative Genomics Reveals Insights into the Divergent Evolution of Astigmatic Mites and Household Pest Adaptations.</title>
        <authorList>
            <person name="Xiong Q."/>
            <person name="Wan A.T.-Y."/>
            <person name="Liu X.-Y."/>
            <person name="Fung C.S.-H."/>
            <person name="Xiao X."/>
            <person name="Malainual N."/>
            <person name="Hou J."/>
            <person name="Wang L."/>
            <person name="Wang M."/>
            <person name="Yang K."/>
            <person name="Cui Y."/>
            <person name="Leung E."/>
            <person name="Nong W."/>
            <person name="Shin S.-K."/>
            <person name="Au S."/>
            <person name="Jeong K.Y."/>
            <person name="Chew F.T."/>
            <person name="Hui J."/>
            <person name="Leung T.F."/>
            <person name="Tungtrongchitr A."/>
            <person name="Zhong N."/>
            <person name="Liu Z."/>
            <person name="Tsui S."/>
        </authorList>
    </citation>
    <scope>NUCLEOTIDE SEQUENCE</scope>
    <source>
        <strain evidence="1">Derf</strain>
        <tissue evidence="1">Whole organism</tissue>
    </source>
</reference>
<gene>
    <name evidence="1" type="ORF">DERF_006574</name>
</gene>
<keyword evidence="2" id="KW-1185">Reference proteome</keyword>
<evidence type="ECO:0000313" key="1">
    <source>
        <dbReference type="EMBL" id="KAH9515798.1"/>
    </source>
</evidence>
<comment type="caution">
    <text evidence="1">The sequence shown here is derived from an EMBL/GenBank/DDBJ whole genome shotgun (WGS) entry which is preliminary data.</text>
</comment>
<name>A0A922HZL1_DERFA</name>
<reference evidence="1" key="1">
    <citation type="submission" date="2013-05" db="EMBL/GenBank/DDBJ databases">
        <authorList>
            <person name="Yim A.K.Y."/>
            <person name="Chan T.F."/>
            <person name="Ji K.M."/>
            <person name="Liu X.Y."/>
            <person name="Zhou J.W."/>
            <person name="Li R.Q."/>
            <person name="Yang K.Y."/>
            <person name="Li J."/>
            <person name="Li M."/>
            <person name="Law P.T.W."/>
            <person name="Wu Y.L."/>
            <person name="Cai Z.L."/>
            <person name="Qin H."/>
            <person name="Bao Y."/>
            <person name="Leung R.K.K."/>
            <person name="Ng P.K.S."/>
            <person name="Zou J."/>
            <person name="Zhong X.J."/>
            <person name="Ran P.X."/>
            <person name="Zhong N.S."/>
            <person name="Liu Z.G."/>
            <person name="Tsui S.K.W."/>
        </authorList>
    </citation>
    <scope>NUCLEOTIDE SEQUENCE</scope>
    <source>
        <strain evidence="1">Derf</strain>
        <tissue evidence="1">Whole organism</tissue>
    </source>
</reference>
<accession>A0A922HZL1</accession>
<organism evidence="1 2">
    <name type="scientific">Dermatophagoides farinae</name>
    <name type="common">American house dust mite</name>
    <dbReference type="NCBI Taxonomy" id="6954"/>
    <lineage>
        <taxon>Eukaryota</taxon>
        <taxon>Metazoa</taxon>
        <taxon>Ecdysozoa</taxon>
        <taxon>Arthropoda</taxon>
        <taxon>Chelicerata</taxon>
        <taxon>Arachnida</taxon>
        <taxon>Acari</taxon>
        <taxon>Acariformes</taxon>
        <taxon>Sarcoptiformes</taxon>
        <taxon>Astigmata</taxon>
        <taxon>Psoroptidia</taxon>
        <taxon>Analgoidea</taxon>
        <taxon>Pyroglyphidae</taxon>
        <taxon>Dermatophagoidinae</taxon>
        <taxon>Dermatophagoides</taxon>
    </lineage>
</organism>
<evidence type="ECO:0000313" key="2">
    <source>
        <dbReference type="Proteomes" id="UP000790347"/>
    </source>
</evidence>